<dbReference type="Gene3D" id="3.60.10.10">
    <property type="entry name" value="Endonuclease/exonuclease/phosphatase"/>
    <property type="match status" value="1"/>
</dbReference>
<evidence type="ECO:0000256" key="1">
    <source>
        <dbReference type="ARBA" id="ARBA00006335"/>
    </source>
</evidence>
<dbReference type="AlphaFoldDB" id="A0A2P6NAX4"/>
<dbReference type="GO" id="GO:0004767">
    <property type="term" value="F:sphingomyelin phosphodiesterase activity"/>
    <property type="evidence" value="ECO:0007669"/>
    <property type="project" value="InterPro"/>
</dbReference>
<dbReference type="InterPro" id="IPR038772">
    <property type="entry name" value="Sph/SMPD2-like"/>
</dbReference>
<organism evidence="3 4">
    <name type="scientific">Planoprotostelium fungivorum</name>
    <dbReference type="NCBI Taxonomy" id="1890364"/>
    <lineage>
        <taxon>Eukaryota</taxon>
        <taxon>Amoebozoa</taxon>
        <taxon>Evosea</taxon>
        <taxon>Variosea</taxon>
        <taxon>Cavosteliida</taxon>
        <taxon>Cavosteliaceae</taxon>
        <taxon>Planoprotostelium</taxon>
    </lineage>
</organism>
<dbReference type="SUPFAM" id="SSF56219">
    <property type="entry name" value="DNase I-like"/>
    <property type="match status" value="1"/>
</dbReference>
<keyword evidence="4" id="KW-1185">Reference proteome</keyword>
<gene>
    <name evidence="3" type="ORF">PROFUN_01939</name>
</gene>
<dbReference type="Proteomes" id="UP000241769">
    <property type="component" value="Unassembled WGS sequence"/>
</dbReference>
<dbReference type="EMBL" id="MDYQ01000129">
    <property type="protein sequence ID" value="PRP81105.1"/>
    <property type="molecule type" value="Genomic_DNA"/>
</dbReference>
<comment type="similarity">
    <text evidence="1">Belongs to the neutral sphingomyelinase family.</text>
</comment>
<dbReference type="InParanoid" id="A0A2P6NAX4"/>
<dbReference type="InterPro" id="IPR005135">
    <property type="entry name" value="Endo/exonuclease/phosphatase"/>
</dbReference>
<evidence type="ECO:0000259" key="2">
    <source>
        <dbReference type="Pfam" id="PF03372"/>
    </source>
</evidence>
<dbReference type="InterPro" id="IPR036691">
    <property type="entry name" value="Endo/exonu/phosph_ase_sf"/>
</dbReference>
<feature type="domain" description="Endonuclease/exonuclease/phosphatase" evidence="2">
    <location>
        <begin position="41"/>
        <end position="317"/>
    </location>
</feature>
<dbReference type="Pfam" id="PF03372">
    <property type="entry name" value="Exo_endo_phos"/>
    <property type="match status" value="1"/>
</dbReference>
<dbReference type="PANTHER" id="PTHR16320:SF23">
    <property type="entry name" value="SPHINGOMYELINASE C 1"/>
    <property type="match status" value="1"/>
</dbReference>
<evidence type="ECO:0000313" key="4">
    <source>
        <dbReference type="Proteomes" id="UP000241769"/>
    </source>
</evidence>
<evidence type="ECO:0000313" key="3">
    <source>
        <dbReference type="EMBL" id="PRP81105.1"/>
    </source>
</evidence>
<dbReference type="PANTHER" id="PTHR16320">
    <property type="entry name" value="SPHINGOMYELINASE FAMILY MEMBER"/>
    <property type="match status" value="1"/>
</dbReference>
<protein>
    <recommendedName>
        <fullName evidence="2">Endonuclease/exonuclease/phosphatase domain-containing protein</fullName>
    </recommendedName>
</protein>
<name>A0A2P6NAX4_9EUKA</name>
<accession>A0A2P6NAX4</accession>
<comment type="caution">
    <text evidence="3">The sequence shown here is derived from an EMBL/GenBank/DDBJ whole genome shotgun (WGS) entry which is preliminary data.</text>
</comment>
<sequence length="328" mass="37574">MAAMQKQPLSLFSLNCYLVPSLFSFKKVNSTCREQGSRSGLIADLVIKKKPDVILFQEMWGTNVNQIHHKLAPQYHLQPSTGSWGGVTPSLWNLYGYKTTILDPLLFWLNHSGGLMSGFDRNKFHLKDWKKHTFTVSESGSRKGVSCLHLDTSSLWGEGSSVMLFNTHLDPNHRDNKREQISQIHSFVKQSQIQILNLRKSSIEKAEQGGTQVSKCGVLIVGDFNIPSSWKEERQLLLDRLNARDLYSEHITQCSLEEDFTYESDNSYFTKLVETKTSRRIDYVLAVDSVDDKKMLPLSVHGWDIEKQERGREVSDHWAQIIQVMPQE</sequence>
<proteinExistence type="inferred from homology"/>
<dbReference type="OrthoDB" id="2112066at2759"/>
<reference evidence="3 4" key="1">
    <citation type="journal article" date="2018" name="Genome Biol. Evol.">
        <title>Multiple Roots of Fruiting Body Formation in Amoebozoa.</title>
        <authorList>
            <person name="Hillmann F."/>
            <person name="Forbes G."/>
            <person name="Novohradska S."/>
            <person name="Ferling I."/>
            <person name="Riege K."/>
            <person name="Groth M."/>
            <person name="Westermann M."/>
            <person name="Marz M."/>
            <person name="Spaller T."/>
            <person name="Winckler T."/>
            <person name="Schaap P."/>
            <person name="Glockner G."/>
        </authorList>
    </citation>
    <scope>NUCLEOTIDE SEQUENCE [LARGE SCALE GENOMIC DNA]</scope>
    <source>
        <strain evidence="3 4">Jena</strain>
    </source>
</reference>